<feature type="region of interest" description="Disordered" evidence="1">
    <location>
        <begin position="291"/>
        <end position="315"/>
    </location>
</feature>
<feature type="region of interest" description="Disordered" evidence="1">
    <location>
        <begin position="328"/>
        <end position="367"/>
    </location>
</feature>
<proteinExistence type="predicted"/>
<evidence type="ECO:0000313" key="3">
    <source>
        <dbReference type="Proteomes" id="UP000796880"/>
    </source>
</evidence>
<name>A0A8K0MKM8_9ROSA</name>
<feature type="compositionally biased region" description="Polar residues" evidence="1">
    <location>
        <begin position="328"/>
        <end position="338"/>
    </location>
</feature>
<sequence>MVHTLFRNEKLKKVVGLAPKPKVTTKALVVPTSSSNIPSFSTALPTPRALAVCPSVFAYRIIVVTPSSSKSKSSLNDASTDLSSEYLADVTNLFMADALQGYTVGSQAQTELMVDEPNDERSTCVPSIAKALGARGYVAKERALEDEAVTSGEYGSYQNMINIKCSNSLLEVMILVSNVIEKRCQLEISYGSLDERSRLGLNSMMDLPFQSRKVFLIGRCNHQGMEDSGRGSSVFSLAPKRRVVRLEAQPKVAPKPSNVTTSSTKAPSLAIEPPVPRALAIYLEDSHYNHASVTSSSNSDHLIDDSSMPSTEDDHDEVTDLLMVAAQQEYTAGSQAQIESMVDEPDEEQSTNVSPVPPSRGTKHPSS</sequence>
<dbReference type="Proteomes" id="UP000796880">
    <property type="component" value="Unassembled WGS sequence"/>
</dbReference>
<dbReference type="EMBL" id="VOIH02000004">
    <property type="protein sequence ID" value="KAF3449584.1"/>
    <property type="molecule type" value="Genomic_DNA"/>
</dbReference>
<accession>A0A8K0MKM8</accession>
<keyword evidence="3" id="KW-1185">Reference proteome</keyword>
<dbReference type="AlphaFoldDB" id="A0A8K0MKM8"/>
<gene>
    <name evidence="2" type="ORF">FNV43_RR10313</name>
</gene>
<evidence type="ECO:0000313" key="2">
    <source>
        <dbReference type="EMBL" id="KAF3449584.1"/>
    </source>
</evidence>
<reference evidence="2" key="1">
    <citation type="submission" date="2020-03" db="EMBL/GenBank/DDBJ databases">
        <title>A high-quality chromosome-level genome assembly of a woody plant with both climbing and erect habits, Rhamnella rubrinervis.</title>
        <authorList>
            <person name="Lu Z."/>
            <person name="Yang Y."/>
            <person name="Zhu X."/>
            <person name="Sun Y."/>
        </authorList>
    </citation>
    <scope>NUCLEOTIDE SEQUENCE</scope>
    <source>
        <strain evidence="2">BYM</strain>
        <tissue evidence="2">Leaf</tissue>
    </source>
</reference>
<protein>
    <submittedName>
        <fullName evidence="2">Uncharacterized protein</fullName>
    </submittedName>
</protein>
<organism evidence="2 3">
    <name type="scientific">Rhamnella rubrinervis</name>
    <dbReference type="NCBI Taxonomy" id="2594499"/>
    <lineage>
        <taxon>Eukaryota</taxon>
        <taxon>Viridiplantae</taxon>
        <taxon>Streptophyta</taxon>
        <taxon>Embryophyta</taxon>
        <taxon>Tracheophyta</taxon>
        <taxon>Spermatophyta</taxon>
        <taxon>Magnoliopsida</taxon>
        <taxon>eudicotyledons</taxon>
        <taxon>Gunneridae</taxon>
        <taxon>Pentapetalae</taxon>
        <taxon>rosids</taxon>
        <taxon>fabids</taxon>
        <taxon>Rosales</taxon>
        <taxon>Rhamnaceae</taxon>
        <taxon>rhamnoid group</taxon>
        <taxon>Rhamneae</taxon>
        <taxon>Rhamnella</taxon>
    </lineage>
</organism>
<evidence type="ECO:0000256" key="1">
    <source>
        <dbReference type="SAM" id="MobiDB-lite"/>
    </source>
</evidence>
<feature type="compositionally biased region" description="Polar residues" evidence="1">
    <location>
        <begin position="291"/>
        <end position="300"/>
    </location>
</feature>
<comment type="caution">
    <text evidence="2">The sequence shown here is derived from an EMBL/GenBank/DDBJ whole genome shotgun (WGS) entry which is preliminary data.</text>
</comment>